<dbReference type="Proteomes" id="UP000002630">
    <property type="component" value="Unassembled WGS sequence"/>
</dbReference>
<feature type="compositionally biased region" description="Basic and acidic residues" evidence="1">
    <location>
        <begin position="59"/>
        <end position="68"/>
    </location>
</feature>
<feature type="region of interest" description="Disordered" evidence="1">
    <location>
        <begin position="34"/>
        <end position="81"/>
    </location>
</feature>
<protein>
    <submittedName>
        <fullName evidence="2">Uncharacterized protein</fullName>
    </submittedName>
</protein>
<dbReference type="AlphaFoldDB" id="D7G5D2"/>
<evidence type="ECO:0000256" key="1">
    <source>
        <dbReference type="SAM" id="MobiDB-lite"/>
    </source>
</evidence>
<name>D7G5D2_ECTSI</name>
<dbReference type="InParanoid" id="D7G5D2"/>
<evidence type="ECO:0000313" key="3">
    <source>
        <dbReference type="Proteomes" id="UP000002630"/>
    </source>
</evidence>
<feature type="region of interest" description="Disordered" evidence="1">
    <location>
        <begin position="102"/>
        <end position="123"/>
    </location>
</feature>
<evidence type="ECO:0000313" key="2">
    <source>
        <dbReference type="EMBL" id="CBJ33826.1"/>
    </source>
</evidence>
<proteinExistence type="predicted"/>
<gene>
    <name evidence="2" type="ORF">Esi_0630_0002</name>
</gene>
<feature type="region of interest" description="Disordered" evidence="1">
    <location>
        <begin position="303"/>
        <end position="329"/>
    </location>
</feature>
<keyword evidence="3" id="KW-1185">Reference proteome</keyword>
<dbReference type="EMBL" id="FN649760">
    <property type="protein sequence ID" value="CBJ33826.1"/>
    <property type="molecule type" value="Genomic_DNA"/>
</dbReference>
<feature type="region of interest" description="Disordered" evidence="1">
    <location>
        <begin position="366"/>
        <end position="404"/>
    </location>
</feature>
<feature type="compositionally biased region" description="Basic and acidic residues" evidence="1">
    <location>
        <begin position="102"/>
        <end position="116"/>
    </location>
</feature>
<feature type="compositionally biased region" description="Basic and acidic residues" evidence="1">
    <location>
        <begin position="34"/>
        <end position="51"/>
    </location>
</feature>
<feature type="compositionally biased region" description="Gly residues" evidence="1">
    <location>
        <begin position="378"/>
        <end position="388"/>
    </location>
</feature>
<organism evidence="2 3">
    <name type="scientific">Ectocarpus siliculosus</name>
    <name type="common">Brown alga</name>
    <name type="synonym">Conferva siliculosa</name>
    <dbReference type="NCBI Taxonomy" id="2880"/>
    <lineage>
        <taxon>Eukaryota</taxon>
        <taxon>Sar</taxon>
        <taxon>Stramenopiles</taxon>
        <taxon>Ochrophyta</taxon>
        <taxon>PX clade</taxon>
        <taxon>Phaeophyceae</taxon>
        <taxon>Ectocarpales</taxon>
        <taxon>Ectocarpaceae</taxon>
        <taxon>Ectocarpus</taxon>
    </lineage>
</organism>
<sequence length="404" mass="43162">MSGSLGDGAVEQESSRRRCRLRVDHFAGCCEAFERPEDRHRYDGEHRRGLDEDGPEEANDLHGSERSEPSGPSWRRTATRWQDKSFREEVEALRAIIDHVEETAASDRETSARTEGDPVPNLSTAEGTIAALTETVGEQQLATQRESERSDLSLRLVESNREASLQEAAKARASTLAVREGLESCEQDLAEIDSASVDISLFAAERPNEGNLRASATCGCSEAGRERLLGFPRGGSGDVEGGAGGRADRFRVGASGGGGVGARAAKIREARMTAGQIKAELDALGVSYVSLLEKSEFVMKLAEAEDEKKEKEEEAASPAGEDAADEASAMLVSAIKEELDERGVRYRGLFEKSEFVDLLVDARAKGITAPPPSSSGDTDGGAGSGGGASARHKTRPTPPTRTSR</sequence>
<feature type="compositionally biased region" description="Basic and acidic residues" evidence="1">
    <location>
        <begin position="303"/>
        <end position="314"/>
    </location>
</feature>
<accession>D7G5D2</accession>
<reference evidence="2 3" key="1">
    <citation type="journal article" date="2010" name="Nature">
        <title>The Ectocarpus genome and the independent evolution of multicellularity in brown algae.</title>
        <authorList>
            <person name="Cock J.M."/>
            <person name="Sterck L."/>
            <person name="Rouze P."/>
            <person name="Scornet D."/>
            <person name="Allen A.E."/>
            <person name="Amoutzias G."/>
            <person name="Anthouard V."/>
            <person name="Artiguenave F."/>
            <person name="Aury J.M."/>
            <person name="Badger J.H."/>
            <person name="Beszteri B."/>
            <person name="Billiau K."/>
            <person name="Bonnet E."/>
            <person name="Bothwell J.H."/>
            <person name="Bowler C."/>
            <person name="Boyen C."/>
            <person name="Brownlee C."/>
            <person name="Carrano C.J."/>
            <person name="Charrier B."/>
            <person name="Cho G.Y."/>
            <person name="Coelho S.M."/>
            <person name="Collen J."/>
            <person name="Corre E."/>
            <person name="Da Silva C."/>
            <person name="Delage L."/>
            <person name="Delaroque N."/>
            <person name="Dittami S.M."/>
            <person name="Doulbeau S."/>
            <person name="Elias M."/>
            <person name="Farnham G."/>
            <person name="Gachon C.M."/>
            <person name="Gschloessl B."/>
            <person name="Heesch S."/>
            <person name="Jabbari K."/>
            <person name="Jubin C."/>
            <person name="Kawai H."/>
            <person name="Kimura K."/>
            <person name="Kloareg B."/>
            <person name="Kupper F.C."/>
            <person name="Lang D."/>
            <person name="Le Bail A."/>
            <person name="Leblanc C."/>
            <person name="Lerouge P."/>
            <person name="Lohr M."/>
            <person name="Lopez P.J."/>
            <person name="Martens C."/>
            <person name="Maumus F."/>
            <person name="Michel G."/>
            <person name="Miranda-Saavedra D."/>
            <person name="Morales J."/>
            <person name="Moreau H."/>
            <person name="Motomura T."/>
            <person name="Nagasato C."/>
            <person name="Napoli C.A."/>
            <person name="Nelson D.R."/>
            <person name="Nyvall-Collen P."/>
            <person name="Peters A.F."/>
            <person name="Pommier C."/>
            <person name="Potin P."/>
            <person name="Poulain J."/>
            <person name="Quesneville H."/>
            <person name="Read B."/>
            <person name="Rensing S.A."/>
            <person name="Ritter A."/>
            <person name="Rousvoal S."/>
            <person name="Samanta M."/>
            <person name="Samson G."/>
            <person name="Schroeder D.C."/>
            <person name="Segurens B."/>
            <person name="Strittmatter M."/>
            <person name="Tonon T."/>
            <person name="Tregear J.W."/>
            <person name="Valentin K."/>
            <person name="von Dassow P."/>
            <person name="Yamagishi T."/>
            <person name="Van de Peer Y."/>
            <person name="Wincker P."/>
        </authorList>
    </citation>
    <scope>NUCLEOTIDE SEQUENCE [LARGE SCALE GENOMIC DNA]</scope>
    <source>
        <strain evidence="3">Ec32 / CCAP1310/4</strain>
    </source>
</reference>